<keyword evidence="3" id="KW-0347">Helicase</keyword>
<dbReference type="Proteomes" id="UP001517367">
    <property type="component" value="Unassembled WGS sequence"/>
</dbReference>
<evidence type="ECO:0000259" key="2">
    <source>
        <dbReference type="PROSITE" id="PS51194"/>
    </source>
</evidence>
<dbReference type="InterPro" id="IPR014001">
    <property type="entry name" value="Helicase_ATP-bd"/>
</dbReference>
<organism evidence="3 4">
    <name type="scientific">Pedobacter helvus</name>
    <dbReference type="NCBI Taxonomy" id="2563444"/>
    <lineage>
        <taxon>Bacteria</taxon>
        <taxon>Pseudomonadati</taxon>
        <taxon>Bacteroidota</taxon>
        <taxon>Sphingobacteriia</taxon>
        <taxon>Sphingobacteriales</taxon>
        <taxon>Sphingobacteriaceae</taxon>
        <taxon>Pedobacter</taxon>
    </lineage>
</organism>
<dbReference type="InterPro" id="IPR011335">
    <property type="entry name" value="Restrct_endonuc-II-like"/>
</dbReference>
<accession>A0ABW9JFU4</accession>
<dbReference type="SUPFAM" id="SSF52540">
    <property type="entry name" value="P-loop containing nucleoside triphosphate hydrolases"/>
    <property type="match status" value="1"/>
</dbReference>
<dbReference type="SMART" id="SM00490">
    <property type="entry name" value="HELICc"/>
    <property type="match status" value="1"/>
</dbReference>
<sequence length="1659" mass="188444">MSNSFRFILDKYRKNSFSQKDKGERFERLMKAYLLTDPKYSHKFKKIWLWEEFPGKKDLGSNDTGIDLVALTKEGDYWAIQCKCYQESSIIDKPSVDSFLSTSSRHFKGEDLRTYSFSHRLWISTTNKWGINAQEAIKNQNPPVSRINLFNLIEAPLDWGKLDDGITGEVARTNKKTLRTHQTEALTKTNEHFKANDRGKLIMACGTGKTFNSLRIAENETKGKGLILFLVPSIALLGQTLNEWYADALEPINAICICSDPEITKNRRQLEDIDTSSVVDLAFPASTNVESILHQFKGLETKSNDGLTVVFSTYQSIEVISKAQKALEKEYPKYGEFDLIICDEAHRTTGVSLAGEDESSFTKVHNNDFIKAKKRLYMTATPRLYNDDTKSKAAQAEAYLCSMDDVSLYGEEIYRIGFGEAVEKDLLTDYKVLILTLNENDVPPAVQKMIMDKESEINTDDASKLIGCINALSKQILGDLGIIKDTDPEPMRRAVAFCQSIKASQKITNTFNVGSEGYISELPIEKQDTMQMVASKHIDGTMNATDRNELLSWLKDEPNERECRVLTNVRCLSEGVDVPSLDAVLFLSARNSQVDVVQSVGRVMRKSQGKKYGYIIIPIVVPSDVDGDKALDDNERYKVVWTVLNALRAHDDRFSATVSQIELNKNKPQQILVGRPEISFDKDGNPIYPTDSDNGASSKTISAQISLQFEQLQNIVFAKMVQKVGEKGYWEQWAKSVADIATKQTLRITKLITEDEKHQKTFDEFLKGLHKNINPSITQNEAIEMLSQHIITKPVFDALFENYSFVHNNPMSKSMQNMLDLLEDGNFEKETETLQKFYESVKRKASGIDNAEGKQKIIIELYDKFFKTAFPKMVEKLGIVYTPIEVVDFIIHSVNDILIKEFGRSLSDENVHVLDPFTGTGTFITRLLQSGLINKEDLLRKYTDEIHCNEIVLLAYYIAAVNIENAFHDLFGKDAAYQAFEGICLTDTFQLAESKDAEKLFSEVFPQNSKRVQRQQKAPLRIIMGNPPYSIGQKSANDNAQNQSYPTLDSRIAHTYAKLSTAGLNKSLYDAYIKAFRWSADRLDNTGGIICFVTNNGWIEKQSMDGFRKSIENEFSSIYVFNLRGSIRGRSGISAKKEGQNVFDIMTGVAITLLVKNPNNKSEKALIHYHDIGDFLNRKEKISLISSFKSFANESLKLRALFPDVNGDWVSMRNSEFENFIPLEPLKKFDLKSQSVFNTYAIGVATNRDAWVYNYSKRNLIENLSRMLSFYNNQISILKTTSKKTDAVVTEDLFTDNGRNISWTVNLKKDLLNAKEHKFNSDSIVTGLYRPFCKTNLYYNKSLVERPGLFSQLFPSSDNRNLVICLSGIGDRKGFSALMTDAIPNLDTIEKAQCFPLYYYEINTSIQKGLFDESDKQSFTRREAVSDFILQIGKKQYGNNLTKEDIFYYVYGLLHSREYVEQFANDLKKMLPRLPLVENVRDFWKFTKAGRALADLHLNYESYPSDPEILVMTAIGQTTDYKVSKMRFPANHKIDKRDIIYNDQIIIQNIPSKAYEYVINGKSAIEWIMERYQVKIDLNAKGEGSGIKNDPNEWADEVGNSRYILDLLLSIINVSIQTVDIVNNLPKVNFDTGTSNIDAVKLYPKPEDNENYSAVAEPE</sequence>
<dbReference type="Pfam" id="PF13156">
    <property type="entry name" value="Mrr_cat_2"/>
    <property type="match status" value="1"/>
</dbReference>
<dbReference type="InterPro" id="IPR053980">
    <property type="entry name" value="ISP_coupler"/>
</dbReference>
<protein>
    <submittedName>
        <fullName evidence="3">DEAD/DEAH box helicase</fullName>
    </submittedName>
</protein>
<gene>
    <name evidence="3" type="ORF">E5L68_001415</name>
</gene>
<dbReference type="Pfam" id="PF00271">
    <property type="entry name" value="Helicase_C"/>
    <property type="match status" value="1"/>
</dbReference>
<feature type="domain" description="Helicase ATP-binding" evidence="1">
    <location>
        <begin position="190"/>
        <end position="400"/>
    </location>
</feature>
<dbReference type="PANTHER" id="PTHR47396">
    <property type="entry name" value="TYPE I RESTRICTION ENZYME ECOKI R PROTEIN"/>
    <property type="match status" value="1"/>
</dbReference>
<dbReference type="CDD" id="cd22333">
    <property type="entry name" value="LlaBIII_nuclease-like"/>
    <property type="match status" value="1"/>
</dbReference>
<keyword evidence="3" id="KW-0067">ATP-binding</keyword>
<evidence type="ECO:0000313" key="3">
    <source>
        <dbReference type="EMBL" id="MFN0290028.1"/>
    </source>
</evidence>
<dbReference type="Pfam" id="PF22240">
    <property type="entry name" value="ISP_coupler"/>
    <property type="match status" value="1"/>
</dbReference>
<dbReference type="PANTHER" id="PTHR47396:SF1">
    <property type="entry name" value="ATP-DEPENDENT HELICASE IRC3-RELATED"/>
    <property type="match status" value="1"/>
</dbReference>
<dbReference type="Pfam" id="PF04851">
    <property type="entry name" value="ResIII"/>
    <property type="match status" value="1"/>
</dbReference>
<dbReference type="GO" id="GO:0004386">
    <property type="term" value="F:helicase activity"/>
    <property type="evidence" value="ECO:0007669"/>
    <property type="project" value="UniProtKB-KW"/>
</dbReference>
<dbReference type="Pfam" id="PF18135">
    <property type="entry name" value="Type_ISP_C"/>
    <property type="match status" value="1"/>
</dbReference>
<dbReference type="InterPro" id="IPR011639">
    <property type="entry name" value="MethylTrfase_TaqI-like_dom"/>
</dbReference>
<dbReference type="InterPro" id="IPR041635">
    <property type="entry name" value="Type_ISP_LLaBIII_C"/>
</dbReference>
<feature type="domain" description="Helicase C-terminal" evidence="2">
    <location>
        <begin position="475"/>
        <end position="669"/>
    </location>
</feature>
<dbReference type="InterPro" id="IPR006935">
    <property type="entry name" value="Helicase/UvrB_N"/>
</dbReference>
<dbReference type="SUPFAM" id="SSF53335">
    <property type="entry name" value="S-adenosyl-L-methionine-dependent methyltransferases"/>
    <property type="match status" value="1"/>
</dbReference>
<evidence type="ECO:0000259" key="1">
    <source>
        <dbReference type="PROSITE" id="PS51192"/>
    </source>
</evidence>
<dbReference type="Pfam" id="PF07669">
    <property type="entry name" value="Eco57I"/>
    <property type="match status" value="1"/>
</dbReference>
<reference evidence="3 4" key="1">
    <citation type="submission" date="2024-12" db="EMBL/GenBank/DDBJ databases">
        <authorList>
            <person name="Hu S."/>
        </authorList>
    </citation>
    <scope>NUCLEOTIDE SEQUENCE [LARGE SCALE GENOMIC DNA]</scope>
    <source>
        <strain evidence="3 4">P-25</strain>
    </source>
</reference>
<dbReference type="RefSeq" id="WP_138727625.1">
    <property type="nucleotide sequence ID" value="NZ_SRMP02000001.1"/>
</dbReference>
<dbReference type="Gene3D" id="3.40.50.150">
    <property type="entry name" value="Vaccinia Virus protein VP39"/>
    <property type="match status" value="1"/>
</dbReference>
<dbReference type="InterPro" id="IPR027417">
    <property type="entry name" value="P-loop_NTPase"/>
</dbReference>
<proteinExistence type="predicted"/>
<dbReference type="InterPro" id="IPR039442">
    <property type="entry name" value="Mrr-like_dom"/>
</dbReference>
<keyword evidence="3" id="KW-0547">Nucleotide-binding</keyword>
<dbReference type="Gene3D" id="3.40.50.300">
    <property type="entry name" value="P-loop containing nucleotide triphosphate hydrolases"/>
    <property type="match status" value="2"/>
</dbReference>
<dbReference type="InterPro" id="IPR011856">
    <property type="entry name" value="tRNA_endonuc-like_dom_sf"/>
</dbReference>
<dbReference type="SMART" id="SM00487">
    <property type="entry name" value="DEXDc"/>
    <property type="match status" value="1"/>
</dbReference>
<dbReference type="EMBL" id="SRMP02000001">
    <property type="protein sequence ID" value="MFN0290028.1"/>
    <property type="molecule type" value="Genomic_DNA"/>
</dbReference>
<name>A0ABW9JFU4_9SPHI</name>
<dbReference type="PRINTS" id="PR00507">
    <property type="entry name" value="N12N6MTFRASE"/>
</dbReference>
<dbReference type="Gene3D" id="3.40.1350.10">
    <property type="match status" value="1"/>
</dbReference>
<dbReference type="PROSITE" id="PS51194">
    <property type="entry name" value="HELICASE_CTER"/>
    <property type="match status" value="1"/>
</dbReference>
<dbReference type="InterPro" id="IPR001650">
    <property type="entry name" value="Helicase_C-like"/>
</dbReference>
<dbReference type="SUPFAM" id="SSF52980">
    <property type="entry name" value="Restriction endonuclease-like"/>
    <property type="match status" value="1"/>
</dbReference>
<dbReference type="InterPro" id="IPR050742">
    <property type="entry name" value="Helicase_Restrict-Modif_Enz"/>
</dbReference>
<evidence type="ECO:0000313" key="4">
    <source>
        <dbReference type="Proteomes" id="UP001517367"/>
    </source>
</evidence>
<keyword evidence="4" id="KW-1185">Reference proteome</keyword>
<comment type="caution">
    <text evidence="3">The sequence shown here is derived from an EMBL/GenBank/DDBJ whole genome shotgun (WGS) entry which is preliminary data.</text>
</comment>
<keyword evidence="3" id="KW-0378">Hydrolase</keyword>
<dbReference type="InterPro" id="IPR029063">
    <property type="entry name" value="SAM-dependent_MTases_sf"/>
</dbReference>
<dbReference type="PROSITE" id="PS51192">
    <property type="entry name" value="HELICASE_ATP_BIND_1"/>
    <property type="match status" value="1"/>
</dbReference>